<feature type="coiled-coil region" evidence="1">
    <location>
        <begin position="342"/>
        <end position="377"/>
    </location>
</feature>
<name>A0A2N5TG75_9BASI</name>
<keyword evidence="1" id="KW-0175">Coiled coil</keyword>
<proteinExistence type="predicted"/>
<accession>A0A2N5TG75</accession>
<feature type="compositionally biased region" description="Basic and acidic residues" evidence="2">
    <location>
        <begin position="14"/>
        <end position="25"/>
    </location>
</feature>
<dbReference type="PANTHER" id="PTHR33246">
    <property type="entry name" value="CCHC-TYPE DOMAIN-CONTAINING PROTEIN"/>
    <property type="match status" value="1"/>
</dbReference>
<evidence type="ECO:0000256" key="2">
    <source>
        <dbReference type="SAM" id="MobiDB-lite"/>
    </source>
</evidence>
<dbReference type="Proteomes" id="UP000235392">
    <property type="component" value="Unassembled WGS sequence"/>
</dbReference>
<evidence type="ECO:0000256" key="1">
    <source>
        <dbReference type="SAM" id="Coils"/>
    </source>
</evidence>
<dbReference type="AlphaFoldDB" id="A0A2N5TG75"/>
<sequence>MVPSISSQSSESNKTADTKSAKQVDKANLVHQKKLEAMKKKYRARASLTANGAKSMSFTQDDRGKSLAYEEFENIFSYLETAQHLTDLFGDGAKTSVGPAKMTKTKAFDVFAAWMNTLNPDLQLDGRRLQQCMATYKKRYTNTKNFEEHTGAGALDNQGPQALAGLLDGKCPCYSRMDAIFCKKPNVTPMLEFNHSHMSSRLPPIEHQNNGDGSNEEMALEETERKETLDPSLVLPPRLDFELEAVPSQSSTTPATSPICHLAPNASNTSATLINQTHQSISPSGDAPAEASIIHLARSQTNPSSQAANAPEPKSKMTLASSFSQANDRKFELLDQQIATNKRRWQLERDRYDEEKKKEEKKEADAIVKRINSAQRKEMVNELVNKGQKSSDVVDMVNLVFKK</sequence>
<dbReference type="PANTHER" id="PTHR33246:SF51">
    <property type="entry name" value="MYB_SANT-LIKE DOMAIN-CONTAINING PROTEIN"/>
    <property type="match status" value="1"/>
</dbReference>
<protein>
    <submittedName>
        <fullName evidence="3">Uncharacterized protein</fullName>
    </submittedName>
</protein>
<comment type="caution">
    <text evidence="3">The sequence shown here is derived from an EMBL/GenBank/DDBJ whole genome shotgun (WGS) entry which is preliminary data.</text>
</comment>
<organism evidence="3 4">
    <name type="scientific">Puccinia coronata f. sp. avenae</name>
    <dbReference type="NCBI Taxonomy" id="200324"/>
    <lineage>
        <taxon>Eukaryota</taxon>
        <taxon>Fungi</taxon>
        <taxon>Dikarya</taxon>
        <taxon>Basidiomycota</taxon>
        <taxon>Pucciniomycotina</taxon>
        <taxon>Pucciniomycetes</taxon>
        <taxon>Pucciniales</taxon>
        <taxon>Pucciniaceae</taxon>
        <taxon>Puccinia</taxon>
    </lineage>
</organism>
<dbReference type="EMBL" id="PGCI01000608">
    <property type="protein sequence ID" value="PLW24502.1"/>
    <property type="molecule type" value="Genomic_DNA"/>
</dbReference>
<gene>
    <name evidence="3" type="ORF">PCASD_07460</name>
</gene>
<evidence type="ECO:0000313" key="4">
    <source>
        <dbReference type="Proteomes" id="UP000235392"/>
    </source>
</evidence>
<feature type="compositionally biased region" description="Polar residues" evidence="2">
    <location>
        <begin position="1"/>
        <end position="13"/>
    </location>
</feature>
<feature type="compositionally biased region" description="Polar residues" evidence="2">
    <location>
        <begin position="299"/>
        <end position="308"/>
    </location>
</feature>
<feature type="region of interest" description="Disordered" evidence="2">
    <location>
        <begin position="299"/>
        <end position="322"/>
    </location>
</feature>
<feature type="region of interest" description="Disordered" evidence="2">
    <location>
        <begin position="1"/>
        <end position="30"/>
    </location>
</feature>
<feature type="region of interest" description="Disordered" evidence="2">
    <location>
        <begin position="199"/>
        <end position="230"/>
    </location>
</feature>
<reference evidence="3 4" key="1">
    <citation type="submission" date="2017-11" db="EMBL/GenBank/DDBJ databases">
        <title>De novo assembly and phasing of dikaryotic genomes from two isolates of Puccinia coronata f. sp. avenae, the causal agent of oat crown rust.</title>
        <authorList>
            <person name="Miller M.E."/>
            <person name="Zhang Y."/>
            <person name="Omidvar V."/>
            <person name="Sperschneider J."/>
            <person name="Schwessinger B."/>
            <person name="Raley C."/>
            <person name="Palmer J.M."/>
            <person name="Garnica D."/>
            <person name="Upadhyaya N."/>
            <person name="Rathjen J."/>
            <person name="Taylor J.M."/>
            <person name="Park R.F."/>
            <person name="Dodds P.N."/>
            <person name="Hirsch C.D."/>
            <person name="Kianian S.F."/>
            <person name="Figueroa M."/>
        </authorList>
    </citation>
    <scope>NUCLEOTIDE SEQUENCE [LARGE SCALE GENOMIC DNA]</scope>
    <source>
        <strain evidence="3">12SD80</strain>
    </source>
</reference>
<evidence type="ECO:0000313" key="3">
    <source>
        <dbReference type="EMBL" id="PLW24502.1"/>
    </source>
</evidence>